<feature type="transmembrane region" description="Helical" evidence="8">
    <location>
        <begin position="233"/>
        <end position="254"/>
    </location>
</feature>
<dbReference type="GO" id="GO:0003333">
    <property type="term" value="P:amino acid transmembrane transport"/>
    <property type="evidence" value="ECO:0000318"/>
    <property type="project" value="GO_Central"/>
</dbReference>
<name>Q8WTK1_CAEEL</name>
<dbReference type="PANTHER" id="PTHR22950:SF646">
    <property type="entry name" value="SODIUM-COUPLED NEUTRAL AMINO ACID TRANSPORTER 10-RELATED"/>
    <property type="match status" value="1"/>
</dbReference>
<evidence type="ECO:0000256" key="6">
    <source>
        <dbReference type="ARBA" id="ARBA00023136"/>
    </source>
</evidence>
<keyword evidence="5 8" id="KW-1133">Transmembrane helix</keyword>
<dbReference type="OrthoDB" id="513400at2759"/>
<dbReference type="Bgee" id="WBGene00021765">
    <property type="expression patterns" value="Expressed in adult organism and 4 other cell types or tissues"/>
</dbReference>
<feature type="domain" description="Amino acid transporter transmembrane" evidence="9">
    <location>
        <begin position="50"/>
        <end position="451"/>
    </location>
</feature>
<dbReference type="PhylomeDB" id="Q8WTK1"/>
<dbReference type="InParanoid" id="Q8WTK1"/>
<dbReference type="AlphaFoldDB" id="Q8WTK1"/>
<keyword evidence="11" id="KW-1185">Reference proteome</keyword>
<feature type="region of interest" description="Disordered" evidence="7">
    <location>
        <begin position="553"/>
        <end position="598"/>
    </location>
</feature>
<dbReference type="InterPro" id="IPR013057">
    <property type="entry name" value="AA_transpt_TM"/>
</dbReference>
<dbReference type="GO" id="GO:0015179">
    <property type="term" value="F:L-amino acid transmembrane transporter activity"/>
    <property type="evidence" value="ECO:0000318"/>
    <property type="project" value="GO_Central"/>
</dbReference>
<keyword evidence="6 8" id="KW-0472">Membrane</keyword>
<keyword evidence="3 8" id="KW-0812">Transmembrane</keyword>
<dbReference type="HOGENOM" id="CLU_009020_3_0_1"/>
<feature type="transmembrane region" description="Helical" evidence="8">
    <location>
        <begin position="384"/>
        <end position="408"/>
    </location>
</feature>
<dbReference type="ExpressionAtlas" id="Q8WTK1">
    <property type="expression patterns" value="baseline and differential"/>
</dbReference>
<evidence type="ECO:0000256" key="2">
    <source>
        <dbReference type="ARBA" id="ARBA00022448"/>
    </source>
</evidence>
<evidence type="ECO:0007829" key="13">
    <source>
        <dbReference type="PeptideAtlas" id="Q8WTK1"/>
    </source>
</evidence>
<gene>
    <name evidence="10" type="ORF">CELE_Y51F10.4</name>
    <name evidence="10 12" type="ORF">Y51F10.4</name>
</gene>
<comment type="subcellular location">
    <subcellularLocation>
        <location evidence="1">Membrane</location>
        <topology evidence="1">Multi-pass membrane protein</topology>
    </subcellularLocation>
</comment>
<evidence type="ECO:0000313" key="12">
    <source>
        <dbReference type="WormBase" id="Y51F10.4a"/>
    </source>
</evidence>
<dbReference type="Pfam" id="PF01490">
    <property type="entry name" value="Aa_trans"/>
    <property type="match status" value="1"/>
</dbReference>
<dbReference type="eggNOG" id="KOG1305">
    <property type="taxonomic scope" value="Eukaryota"/>
</dbReference>
<dbReference type="GO" id="GO:0016020">
    <property type="term" value="C:membrane"/>
    <property type="evidence" value="ECO:0000318"/>
    <property type="project" value="GO_Central"/>
</dbReference>
<feature type="transmembrane region" description="Helical" evidence="8">
    <location>
        <begin position="55"/>
        <end position="74"/>
    </location>
</feature>
<dbReference type="EMBL" id="BX284601">
    <property type="protein sequence ID" value="CCD73475.1"/>
    <property type="molecule type" value="Genomic_DNA"/>
</dbReference>
<feature type="transmembrane region" description="Helical" evidence="8">
    <location>
        <begin position="275"/>
        <end position="296"/>
    </location>
</feature>
<dbReference type="STRING" id="6239.Y51F10.4a.1"/>
<dbReference type="PaxDb" id="6239-Y51F10.4a"/>
<protein>
    <submittedName>
        <fullName evidence="10">Amino acid transporter transmembrane domain-containing protein</fullName>
    </submittedName>
</protein>
<feature type="compositionally biased region" description="Low complexity" evidence="7">
    <location>
        <begin position="553"/>
        <end position="564"/>
    </location>
</feature>
<dbReference type="AGR" id="WB:WBGene00021765"/>
<evidence type="ECO:0000313" key="11">
    <source>
        <dbReference type="Proteomes" id="UP000001940"/>
    </source>
</evidence>
<dbReference type="PANTHER" id="PTHR22950">
    <property type="entry name" value="AMINO ACID TRANSPORTER"/>
    <property type="match status" value="1"/>
</dbReference>
<feature type="transmembrane region" description="Helical" evidence="8">
    <location>
        <begin position="436"/>
        <end position="455"/>
    </location>
</feature>
<dbReference type="SMR" id="Q8WTK1"/>
<evidence type="ECO:0000259" key="9">
    <source>
        <dbReference type="Pfam" id="PF01490"/>
    </source>
</evidence>
<accession>Q8WTK1</accession>
<feature type="compositionally biased region" description="Basic and acidic residues" evidence="7">
    <location>
        <begin position="578"/>
        <end position="598"/>
    </location>
</feature>
<reference evidence="10 11" key="1">
    <citation type="journal article" date="1998" name="Science">
        <title>Genome sequence of the nematode C. elegans: a platform for investigating biology.</title>
        <authorList>
            <consortium name="The C. elegans sequencing consortium"/>
            <person name="Sulson J.E."/>
            <person name="Waterston R."/>
        </authorList>
    </citation>
    <scope>NUCLEOTIDE SEQUENCE [LARGE SCALE GENOMIC DNA]</scope>
    <source>
        <strain evidence="10 11">Bristol N2</strain>
    </source>
</reference>
<keyword evidence="4" id="KW-0029">Amino-acid transport</keyword>
<organism evidence="10 11">
    <name type="scientific">Caenorhabditis elegans</name>
    <dbReference type="NCBI Taxonomy" id="6239"/>
    <lineage>
        <taxon>Eukaryota</taxon>
        <taxon>Metazoa</taxon>
        <taxon>Ecdysozoa</taxon>
        <taxon>Nematoda</taxon>
        <taxon>Chromadorea</taxon>
        <taxon>Rhabditida</taxon>
        <taxon>Rhabditina</taxon>
        <taxon>Rhabditomorpha</taxon>
        <taxon>Rhabditoidea</taxon>
        <taxon>Rhabditidae</taxon>
        <taxon>Peloderinae</taxon>
        <taxon>Caenorhabditis</taxon>
    </lineage>
</organism>
<dbReference type="CTD" id="245996"/>
<evidence type="ECO:0000256" key="7">
    <source>
        <dbReference type="SAM" id="MobiDB-lite"/>
    </source>
</evidence>
<dbReference type="FunCoup" id="Q8WTK1">
    <property type="interactions" value="1620"/>
</dbReference>
<feature type="transmembrane region" description="Helical" evidence="8">
    <location>
        <begin position="316"/>
        <end position="339"/>
    </location>
</feature>
<evidence type="ECO:0000256" key="5">
    <source>
        <dbReference type="ARBA" id="ARBA00022989"/>
    </source>
</evidence>
<feature type="transmembrane region" description="Helical" evidence="8">
    <location>
        <begin position="359"/>
        <end position="378"/>
    </location>
</feature>
<evidence type="ECO:0000313" key="10">
    <source>
        <dbReference type="EMBL" id="CCD73475.1"/>
    </source>
</evidence>
<proteinExistence type="evidence at protein level"/>
<keyword evidence="13" id="KW-1267">Proteomics identification</keyword>
<evidence type="ECO:0000256" key="4">
    <source>
        <dbReference type="ARBA" id="ARBA00022970"/>
    </source>
</evidence>
<feature type="transmembrane region" description="Helical" evidence="8">
    <location>
        <begin position="80"/>
        <end position="106"/>
    </location>
</feature>
<dbReference type="KEGG" id="cel:CELE_Y51F10.4"/>
<evidence type="ECO:0000256" key="8">
    <source>
        <dbReference type="SAM" id="Phobius"/>
    </source>
</evidence>
<dbReference type="WormBase" id="Y51F10.4a">
    <property type="protein sequence ID" value="CE32269"/>
    <property type="gene ID" value="WBGene00021765"/>
</dbReference>
<dbReference type="RefSeq" id="NP_001032988.1">
    <property type="nucleotide sequence ID" value="NM_001037899.2"/>
</dbReference>
<keyword evidence="2" id="KW-0813">Transport</keyword>
<sequence length="598" mass="65691">MKKREKDDEERLLYRKHYTSGTGSSAVLIEDHDSSDSEDTTVSILDPSFTPWPHVFNLANCIIGVSVLAMPYVFQQCGILLAAIMIALCAVLTKLTCHFLAHAAFNTRTTSYESLAMATLGPSGRRFVELCLLVYLVSSIVAFIVVIGDIGPHLVAEFLELEAPTQRLRILVMIVVVVFIILPLSFIDDLKKFSVISSVACLFYFLFAGRMMLESLPTIYDGEWSIHVVWWRPQGFLTCLPIVCMAMCCQTQLFPVLSCIKDATTDRVDYVVSNSINICAAMYAAVGVFGYVAFYSHELHGDVLVQFPPTIVTQSLKLAFLLSIAVSIPLMMFPARTALFCLILRDKESITHTVDLEKFTFHILTAVILLFNTILAILTPNVEFILGLTGAFIGSLVATILPSTIYIANQSASDKINRATRKVNEAAAATSSTAKMCLIIGLFILIASTCAILMGEKKTSVVEKPKAKDDSGEIRHEELKSLESLEEKVLDANLNISAKLDDISELAAKGNDTEAVKMLVEMKEQQKIQQELIVRQEQIVAQLNKKSEILANATAEGEAASEAAKIPEKLAPPENVETMEKEGKAAAESEKKAVNTET</sequence>
<feature type="transmembrane region" description="Helical" evidence="8">
    <location>
        <begin position="193"/>
        <end position="213"/>
    </location>
</feature>
<dbReference type="GeneID" id="245996"/>
<feature type="transmembrane region" description="Helical" evidence="8">
    <location>
        <begin position="127"/>
        <end position="148"/>
    </location>
</feature>
<evidence type="ECO:0000256" key="3">
    <source>
        <dbReference type="ARBA" id="ARBA00022692"/>
    </source>
</evidence>
<feature type="transmembrane region" description="Helical" evidence="8">
    <location>
        <begin position="168"/>
        <end position="186"/>
    </location>
</feature>
<dbReference type="Proteomes" id="UP000001940">
    <property type="component" value="Chromosome I"/>
</dbReference>
<dbReference type="OMA" id="INICAAM"/>
<evidence type="ECO:0000256" key="1">
    <source>
        <dbReference type="ARBA" id="ARBA00004141"/>
    </source>
</evidence>